<dbReference type="PANTHER" id="PTHR12302:SF26">
    <property type="entry name" value="BLR1266 PROTEIN"/>
    <property type="match status" value="1"/>
</dbReference>
<dbReference type="Gene3D" id="2.40.50.90">
    <property type="match status" value="1"/>
</dbReference>
<accession>A0A3N4VGJ6</accession>
<sequence>MGLGVAFPSVKTGGLEAAQTATFAPDKTTPQYSGKARIIDGDTLALGAVKVRLHGIDAPELAQTCMDAQGKIWGCGQWSMAALQSLAQDTVQCAQTDVDRYGRIVAVCRAAGVNLNHAMVAHGAAFAYAKYSTDYITAENQARKSSLGLWQGGAQKPAAYRAEKRAQAQQDHAAVQEPAPKGCTIKGNISKSGRLYHLPGSRWYEKTQINTKNGEHWFCSEEQALRAGWRAAKG</sequence>
<keyword evidence="3" id="KW-1185">Reference proteome</keyword>
<evidence type="ECO:0000259" key="1">
    <source>
        <dbReference type="PROSITE" id="PS50830"/>
    </source>
</evidence>
<dbReference type="PROSITE" id="PS50830">
    <property type="entry name" value="TNASE_3"/>
    <property type="match status" value="1"/>
</dbReference>
<dbReference type="Pfam" id="PF00565">
    <property type="entry name" value="SNase"/>
    <property type="match status" value="1"/>
</dbReference>
<organism evidence="2 3">
    <name type="scientific">Pacificibacter maritimus</name>
    <dbReference type="NCBI Taxonomy" id="762213"/>
    <lineage>
        <taxon>Bacteria</taxon>
        <taxon>Pseudomonadati</taxon>
        <taxon>Pseudomonadota</taxon>
        <taxon>Alphaproteobacteria</taxon>
        <taxon>Rhodobacterales</taxon>
        <taxon>Roseobacteraceae</taxon>
        <taxon>Pacificibacter</taxon>
    </lineage>
</organism>
<keyword evidence="2" id="KW-0540">Nuclease</keyword>
<dbReference type="InterPro" id="IPR035437">
    <property type="entry name" value="SNase_OB-fold_sf"/>
</dbReference>
<dbReference type="SMART" id="SM00318">
    <property type="entry name" value="SNc"/>
    <property type="match status" value="1"/>
</dbReference>
<comment type="caution">
    <text evidence="2">The sequence shown here is derived from an EMBL/GenBank/DDBJ whole genome shotgun (WGS) entry which is preliminary data.</text>
</comment>
<dbReference type="AlphaFoldDB" id="A0A3N4VGJ6"/>
<keyword evidence="2" id="KW-0378">Hydrolase</keyword>
<dbReference type="InterPro" id="IPR016071">
    <property type="entry name" value="Staphylococal_nuclease_OB-fold"/>
</dbReference>
<feature type="domain" description="TNase-like" evidence="1">
    <location>
        <begin position="37"/>
        <end position="152"/>
    </location>
</feature>
<dbReference type="PANTHER" id="PTHR12302">
    <property type="entry name" value="EBNA2 BINDING PROTEIN P100"/>
    <property type="match status" value="1"/>
</dbReference>
<keyword evidence="2" id="KW-0255">Endonuclease</keyword>
<dbReference type="OrthoDB" id="9805504at2"/>
<dbReference type="EMBL" id="RKQK01000001">
    <property type="protein sequence ID" value="RPE72054.1"/>
    <property type="molecule type" value="Genomic_DNA"/>
</dbReference>
<dbReference type="Proteomes" id="UP000269689">
    <property type="component" value="Unassembled WGS sequence"/>
</dbReference>
<protein>
    <submittedName>
        <fullName evidence="2">Endonuclease YncB(Thermonuclease family)</fullName>
    </submittedName>
</protein>
<name>A0A3N4VGJ6_9RHOB</name>
<dbReference type="GO" id="GO:0004519">
    <property type="term" value="F:endonuclease activity"/>
    <property type="evidence" value="ECO:0007669"/>
    <property type="project" value="UniProtKB-KW"/>
</dbReference>
<dbReference type="SUPFAM" id="SSF50199">
    <property type="entry name" value="Staphylococcal nuclease"/>
    <property type="match status" value="1"/>
</dbReference>
<proteinExistence type="predicted"/>
<evidence type="ECO:0000313" key="3">
    <source>
        <dbReference type="Proteomes" id="UP000269689"/>
    </source>
</evidence>
<gene>
    <name evidence="2" type="ORF">EDD53_1196</name>
</gene>
<evidence type="ECO:0000313" key="2">
    <source>
        <dbReference type="EMBL" id="RPE72054.1"/>
    </source>
</evidence>
<reference evidence="2 3" key="1">
    <citation type="submission" date="2018-11" db="EMBL/GenBank/DDBJ databases">
        <title>Genomic Encyclopedia of Type Strains, Phase IV (KMG-IV): sequencing the most valuable type-strain genomes for metagenomic binning, comparative biology and taxonomic classification.</title>
        <authorList>
            <person name="Goeker M."/>
        </authorList>
    </citation>
    <scope>NUCLEOTIDE SEQUENCE [LARGE SCALE GENOMIC DNA]</scope>
    <source>
        <strain evidence="2 3">DSM 104731</strain>
    </source>
</reference>